<comment type="subcellular location">
    <subcellularLocation>
        <location evidence="2">Nucleus</location>
    </subcellularLocation>
</comment>
<organism evidence="14 16">
    <name type="scientific">Limulus polyphemus</name>
    <name type="common">Atlantic horseshoe crab</name>
    <dbReference type="NCBI Taxonomy" id="6850"/>
    <lineage>
        <taxon>Eukaryota</taxon>
        <taxon>Metazoa</taxon>
        <taxon>Ecdysozoa</taxon>
        <taxon>Arthropoda</taxon>
        <taxon>Chelicerata</taxon>
        <taxon>Merostomata</taxon>
        <taxon>Xiphosura</taxon>
        <taxon>Limulidae</taxon>
        <taxon>Limulus</taxon>
    </lineage>
</organism>
<keyword evidence="14" id="KW-1185">Reference proteome</keyword>
<dbReference type="InterPro" id="IPR002117">
    <property type="entry name" value="p53_tumour_suppressor"/>
</dbReference>
<dbReference type="RefSeq" id="XP_013783335.1">
    <property type="nucleotide sequence ID" value="XM_013927881.2"/>
</dbReference>
<dbReference type="Gene3D" id="2.60.40.720">
    <property type="match status" value="1"/>
</dbReference>
<evidence type="ECO:0000256" key="4">
    <source>
        <dbReference type="ARBA" id="ARBA00022703"/>
    </source>
</evidence>
<evidence type="ECO:0000256" key="5">
    <source>
        <dbReference type="ARBA" id="ARBA00022723"/>
    </source>
</evidence>
<keyword evidence="10" id="KW-0804">Transcription</keyword>
<evidence type="ECO:0000256" key="12">
    <source>
        <dbReference type="SAM" id="MobiDB-lite"/>
    </source>
</evidence>
<sequence>MINTGTSHEMEEEQDPATMTTSFSDLDLQLSQETMKQMWEELEKLSPNGSFTTVVDQTTMGRGGPEDEEFVECDKFVIDQHIYAQQVENVVSPNGVNPSTSVGTHTDFPNGIIHMDFPEISHLQPVFTQQEQFQQTRASCALPATDNWPGQYGFSVSFGPQEKPTKSTAWTYSEVKDKLYVNMGTACPVRFHTTHPTQRGTILRCMAVFTKPEYVTEVVKRCLNHSSPGDMTNENHPAPEHLIRCDSPQSHYLIDFNTGRHSVTVPFENPQAGMFYTTYLYKFMCLGSCVGGLNRRPIKIIFTLENEHGLCVGRRSLEVRICACPGRDRRIEEKHFEQQRDHSHKVLGKLLNVQLQRYVMN</sequence>
<name>A0ABM1BJP7_LIMPO</name>
<feature type="domain" description="p53 DNA-binding" evidence="13">
    <location>
        <begin position="145"/>
        <end position="335"/>
    </location>
</feature>
<evidence type="ECO:0000256" key="8">
    <source>
        <dbReference type="ARBA" id="ARBA00023125"/>
    </source>
</evidence>
<dbReference type="RefSeq" id="XP_013783336.1">
    <property type="nucleotide sequence ID" value="XM_013927882.2"/>
</dbReference>
<evidence type="ECO:0000256" key="11">
    <source>
        <dbReference type="ARBA" id="ARBA00023242"/>
    </source>
</evidence>
<evidence type="ECO:0000259" key="13">
    <source>
        <dbReference type="Pfam" id="PF00870"/>
    </source>
</evidence>
<dbReference type="InterPro" id="IPR008967">
    <property type="entry name" value="p53-like_TF_DNA-bd_sf"/>
</dbReference>
<evidence type="ECO:0000256" key="2">
    <source>
        <dbReference type="ARBA" id="ARBA00004123"/>
    </source>
</evidence>
<evidence type="ECO:0000256" key="6">
    <source>
        <dbReference type="ARBA" id="ARBA00022833"/>
    </source>
</evidence>
<evidence type="ECO:0000256" key="7">
    <source>
        <dbReference type="ARBA" id="ARBA00023015"/>
    </source>
</evidence>
<comment type="similarity">
    <text evidence="3">Belongs to the p53 family.</text>
</comment>
<dbReference type="PRINTS" id="PR00386">
    <property type="entry name" value="P53SUPPRESSR"/>
</dbReference>
<keyword evidence="9" id="KW-0010">Activator</keyword>
<dbReference type="PANTHER" id="PTHR11447:SF16">
    <property type="entry name" value="P53 PROTEIN LONG FORM VARIANT 1"/>
    <property type="match status" value="1"/>
</dbReference>
<dbReference type="InterPro" id="IPR012346">
    <property type="entry name" value="p53/RUNT-type_TF_DNA-bd_sf"/>
</dbReference>
<feature type="region of interest" description="Disordered" evidence="12">
    <location>
        <begin position="1"/>
        <end position="20"/>
    </location>
</feature>
<evidence type="ECO:0000256" key="9">
    <source>
        <dbReference type="ARBA" id="ARBA00023159"/>
    </source>
</evidence>
<dbReference type="InterPro" id="IPR011615">
    <property type="entry name" value="p53_DNA-bd"/>
</dbReference>
<evidence type="ECO:0000313" key="16">
    <source>
        <dbReference type="RefSeq" id="XP_013783336.1"/>
    </source>
</evidence>
<comment type="cofactor">
    <cofactor evidence="1">
        <name>Zn(2+)</name>
        <dbReference type="ChEBI" id="CHEBI:29105"/>
    </cofactor>
</comment>
<keyword evidence="4" id="KW-0053">Apoptosis</keyword>
<dbReference type="Pfam" id="PF00870">
    <property type="entry name" value="P53"/>
    <property type="match status" value="1"/>
</dbReference>
<evidence type="ECO:0000313" key="14">
    <source>
        <dbReference type="Proteomes" id="UP000694941"/>
    </source>
</evidence>
<dbReference type="CDD" id="cd08367">
    <property type="entry name" value="P53"/>
    <property type="match status" value="1"/>
</dbReference>
<evidence type="ECO:0000256" key="3">
    <source>
        <dbReference type="ARBA" id="ARBA00006167"/>
    </source>
</evidence>
<proteinExistence type="inferred from homology"/>
<keyword evidence="6" id="KW-0862">Zinc</keyword>
<dbReference type="PANTHER" id="PTHR11447">
    <property type="entry name" value="CELLULAR TUMOR ANTIGEN P53"/>
    <property type="match status" value="1"/>
</dbReference>
<protein>
    <submittedName>
        <fullName evidence="15 16">Cellular tumor antigen p53-like isoform X1</fullName>
    </submittedName>
</protein>
<evidence type="ECO:0000313" key="15">
    <source>
        <dbReference type="RefSeq" id="XP_013783335.1"/>
    </source>
</evidence>
<reference evidence="15 16" key="1">
    <citation type="submission" date="2025-05" db="UniProtKB">
        <authorList>
            <consortium name="RefSeq"/>
        </authorList>
    </citation>
    <scope>IDENTIFICATION</scope>
    <source>
        <tissue evidence="15 16">Muscle</tissue>
    </source>
</reference>
<keyword evidence="7" id="KW-0805">Transcription regulation</keyword>
<evidence type="ECO:0000256" key="1">
    <source>
        <dbReference type="ARBA" id="ARBA00001947"/>
    </source>
</evidence>
<dbReference type="Proteomes" id="UP000694941">
    <property type="component" value="Unplaced"/>
</dbReference>
<keyword evidence="5" id="KW-0479">Metal-binding</keyword>
<dbReference type="SUPFAM" id="SSF49417">
    <property type="entry name" value="p53-like transcription factors"/>
    <property type="match status" value="1"/>
</dbReference>
<keyword evidence="11" id="KW-0539">Nucleus</keyword>
<keyword evidence="8" id="KW-0238">DNA-binding</keyword>
<accession>A0ABM1BJP7</accession>
<evidence type="ECO:0000256" key="10">
    <source>
        <dbReference type="ARBA" id="ARBA00023163"/>
    </source>
</evidence>
<dbReference type="GeneID" id="106467519"/>
<gene>
    <name evidence="15 16" type="primary">LOC106467519</name>
</gene>